<keyword evidence="3" id="KW-1185">Reference proteome</keyword>
<dbReference type="Proteomes" id="UP000311382">
    <property type="component" value="Unassembled WGS sequence"/>
</dbReference>
<proteinExistence type="predicted"/>
<feature type="compositionally biased region" description="Polar residues" evidence="1">
    <location>
        <begin position="102"/>
        <end position="112"/>
    </location>
</feature>
<evidence type="ECO:0000313" key="2">
    <source>
        <dbReference type="EMBL" id="TNY22397.1"/>
    </source>
</evidence>
<feature type="compositionally biased region" description="Basic residues" evidence="1">
    <location>
        <begin position="179"/>
        <end position="188"/>
    </location>
</feature>
<feature type="region of interest" description="Disordered" evidence="1">
    <location>
        <begin position="57"/>
        <end position="324"/>
    </location>
</feature>
<feature type="compositionally biased region" description="Polar residues" evidence="1">
    <location>
        <begin position="547"/>
        <end position="561"/>
    </location>
</feature>
<feature type="compositionally biased region" description="Low complexity" evidence="1">
    <location>
        <begin position="289"/>
        <end position="305"/>
    </location>
</feature>
<feature type="compositionally biased region" description="Basic residues" evidence="1">
    <location>
        <begin position="262"/>
        <end position="273"/>
    </location>
</feature>
<feature type="region of interest" description="Disordered" evidence="1">
    <location>
        <begin position="464"/>
        <end position="489"/>
    </location>
</feature>
<organism evidence="2 3">
    <name type="scientific">Rhodotorula diobovata</name>
    <dbReference type="NCBI Taxonomy" id="5288"/>
    <lineage>
        <taxon>Eukaryota</taxon>
        <taxon>Fungi</taxon>
        <taxon>Dikarya</taxon>
        <taxon>Basidiomycota</taxon>
        <taxon>Pucciniomycotina</taxon>
        <taxon>Microbotryomycetes</taxon>
        <taxon>Sporidiobolales</taxon>
        <taxon>Sporidiobolaceae</taxon>
        <taxon>Rhodotorula</taxon>
    </lineage>
</organism>
<feature type="region of interest" description="Disordered" evidence="1">
    <location>
        <begin position="501"/>
        <end position="631"/>
    </location>
</feature>
<gene>
    <name evidence="2" type="ORF">DMC30DRAFT_149109</name>
</gene>
<name>A0A5C5FZU0_9BASI</name>
<feature type="compositionally biased region" description="Low complexity" evidence="1">
    <location>
        <begin position="141"/>
        <end position="153"/>
    </location>
</feature>
<dbReference type="AlphaFoldDB" id="A0A5C5FZU0"/>
<feature type="region of interest" description="Disordered" evidence="1">
    <location>
        <begin position="15"/>
        <end position="41"/>
    </location>
</feature>
<dbReference type="EMBL" id="SOZI01000026">
    <property type="protein sequence ID" value="TNY22397.1"/>
    <property type="molecule type" value="Genomic_DNA"/>
</dbReference>
<feature type="compositionally biased region" description="Pro residues" evidence="1">
    <location>
        <begin position="575"/>
        <end position="588"/>
    </location>
</feature>
<protein>
    <submittedName>
        <fullName evidence="2">Uncharacterized protein</fullName>
    </submittedName>
</protein>
<reference evidence="2 3" key="1">
    <citation type="submission" date="2019-03" db="EMBL/GenBank/DDBJ databases">
        <title>Rhodosporidium diobovatum UCD-FST 08-225 genome sequencing, assembly, and annotation.</title>
        <authorList>
            <person name="Fakankun I.U."/>
            <person name="Fristensky B."/>
            <person name="Levin D.B."/>
        </authorList>
    </citation>
    <scope>NUCLEOTIDE SEQUENCE [LARGE SCALE GENOMIC DNA]</scope>
    <source>
        <strain evidence="2 3">UCD-FST 08-225</strain>
    </source>
</reference>
<accession>A0A5C5FZU0</accession>
<evidence type="ECO:0000256" key="1">
    <source>
        <dbReference type="SAM" id="MobiDB-lite"/>
    </source>
</evidence>
<comment type="caution">
    <text evidence="2">The sequence shown here is derived from an EMBL/GenBank/DDBJ whole genome shotgun (WGS) entry which is preliminary data.</text>
</comment>
<evidence type="ECO:0000313" key="3">
    <source>
        <dbReference type="Proteomes" id="UP000311382"/>
    </source>
</evidence>
<sequence>MLSIATAHPPCWPSQIGDVVSSGRPGSVRASRPSRVHAPPFDAPVCCPADLLVRGRPAARSTPGSDGHLALRLSRFPSGPPGLAAPEQSRTSSTKNARRSGPTGSPKCTLSSRRGLPSTAAARRTSRGGAMRSSASRRRSTGASSTSRGTSRGLLASMRCERRSRGQRSNSLAGSSSCPRRRTRRRSTTRSATSSGQCVGRSSPTTSSATSTLKKPPGTSRPSAAWSTPVAIATLGPDVRSPAAATPSARHSCRTGGSTSTKRGRRRSTRSWRRGGTSSRQGMCGFPTGSSSSPLPRRSGRASSSRQRRRGPSGASTSLAGPLSSTRQVLLSVRPDCSPAAAPDVRISACAQIHPPWSAYTAAVERAIASAKSRNPERADKLVELHETLLSGWAQTRWLAKMDEQGREELLREVVAGLPSLLNRPGGDFDLSAWKSIFPPTPAEARKKAQAAANNRDYMERKRQAKALGVPFVPKKAGRPSEAPRRDAAAAVEEAYYLGRNASQPGPQYHPGSRADQPPISAPLRTTGTRARREDRHLAHGGPPVNPSGTATSEAGFSNPSLLALTPETPLSAAPAPPPGYVPAPAFPPRHGRPTDGSLSERFSGLSHGSPPPDLGPVAAFLAGRDGREGA</sequence>
<feature type="compositionally biased region" description="Low complexity" evidence="1">
    <location>
        <begin position="118"/>
        <end position="134"/>
    </location>
</feature>
<feature type="compositionally biased region" description="Low complexity" evidence="1">
    <location>
        <begin position="202"/>
        <end position="212"/>
    </location>
</feature>